<dbReference type="Pfam" id="PF13177">
    <property type="entry name" value="DNA_pol3_delta2"/>
    <property type="match status" value="1"/>
</dbReference>
<keyword evidence="1" id="KW-0548">Nucleotidyltransferase</keyword>
<gene>
    <name evidence="1" type="primary">holB</name>
    <name evidence="1" type="ORF">ACFQ41_10480</name>
</gene>
<dbReference type="NCBIfam" id="TIGR00678">
    <property type="entry name" value="holB"/>
    <property type="match status" value="1"/>
</dbReference>
<dbReference type="EC" id="2.7.7.7" evidence="1"/>
<dbReference type="InterPro" id="IPR004622">
    <property type="entry name" value="DNA_pol_HolB"/>
</dbReference>
<organism evidence="1 2">
    <name type="scientific">Lacticaseibacillus suilingensis</name>
    <dbReference type="NCBI Taxonomy" id="2799577"/>
    <lineage>
        <taxon>Bacteria</taxon>
        <taxon>Bacillati</taxon>
        <taxon>Bacillota</taxon>
        <taxon>Bacilli</taxon>
        <taxon>Lactobacillales</taxon>
        <taxon>Lactobacillaceae</taxon>
        <taxon>Lacticaseibacillus</taxon>
    </lineage>
</organism>
<proteinExistence type="predicted"/>
<evidence type="ECO:0000313" key="2">
    <source>
        <dbReference type="Proteomes" id="UP001597199"/>
    </source>
</evidence>
<keyword evidence="1" id="KW-0808">Transferase</keyword>
<evidence type="ECO:0000313" key="1">
    <source>
        <dbReference type="EMBL" id="MFD1399732.1"/>
    </source>
</evidence>
<sequence>MANLNVLQPKLLAQFEAIIDRGELSQAYIFAGPAGVGKAALAQWIAQRLFCQNVQEGQPCGQCAECQRVLSGNHPDVVWLQSDAKSIKVDDIRNLKAEMSKTGVESNQRIFIVTDAEKLTAGAENSLLKFYEEPVPGMTIILTTSAKNQLLPTIVSRAQVINFQPAPAQAVIDQLMAAGIAPQLASVAGHLTADGAAAQAMAEAPQFEKQVGAVLMLLRKTAAQDPEAFVMVQTQLLPNAKTPADQKQLLAMLALGYGDALNRHYQVQAPQAFGQAEVIEQLSELSGPVLSRALAAILAAQIKLGQNVTFQSAVEQLVLTLLEG</sequence>
<dbReference type="Gene3D" id="3.40.50.300">
    <property type="entry name" value="P-loop containing nucleotide triphosphate hydrolases"/>
    <property type="match status" value="1"/>
</dbReference>
<name>A0ABW4BJ46_9LACO</name>
<dbReference type="Proteomes" id="UP001597199">
    <property type="component" value="Unassembled WGS sequence"/>
</dbReference>
<dbReference type="InterPro" id="IPR027417">
    <property type="entry name" value="P-loop_NTPase"/>
</dbReference>
<dbReference type="RefSeq" id="WP_204119090.1">
    <property type="nucleotide sequence ID" value="NZ_BOLV01000011.1"/>
</dbReference>
<dbReference type="GO" id="GO:0003887">
    <property type="term" value="F:DNA-directed DNA polymerase activity"/>
    <property type="evidence" value="ECO:0007669"/>
    <property type="project" value="UniProtKB-EC"/>
</dbReference>
<keyword evidence="2" id="KW-1185">Reference proteome</keyword>
<dbReference type="PANTHER" id="PTHR11669">
    <property type="entry name" value="REPLICATION FACTOR C / DNA POLYMERASE III GAMMA-TAU SUBUNIT"/>
    <property type="match status" value="1"/>
</dbReference>
<dbReference type="SUPFAM" id="SSF52540">
    <property type="entry name" value="P-loop containing nucleoside triphosphate hydrolases"/>
    <property type="match status" value="1"/>
</dbReference>
<reference evidence="2" key="1">
    <citation type="journal article" date="2019" name="Int. J. Syst. Evol. Microbiol.">
        <title>The Global Catalogue of Microorganisms (GCM) 10K type strain sequencing project: providing services to taxonomists for standard genome sequencing and annotation.</title>
        <authorList>
            <consortium name="The Broad Institute Genomics Platform"/>
            <consortium name="The Broad Institute Genome Sequencing Center for Infectious Disease"/>
            <person name="Wu L."/>
            <person name="Ma J."/>
        </authorList>
    </citation>
    <scope>NUCLEOTIDE SEQUENCE [LARGE SCALE GENOMIC DNA]</scope>
    <source>
        <strain evidence="2">CCM 9110</strain>
    </source>
</reference>
<dbReference type="InterPro" id="IPR050238">
    <property type="entry name" value="DNA_Rep/Repair_Clamp_Loader"/>
</dbReference>
<comment type="caution">
    <text evidence="1">The sequence shown here is derived from an EMBL/GenBank/DDBJ whole genome shotgun (WGS) entry which is preliminary data.</text>
</comment>
<protein>
    <submittedName>
        <fullName evidence="1">DNA polymerase III subunit delta</fullName>
        <ecNumber evidence="1">2.7.7.7</ecNumber>
    </submittedName>
</protein>
<dbReference type="EMBL" id="JBHTOA010000040">
    <property type="protein sequence ID" value="MFD1399732.1"/>
    <property type="molecule type" value="Genomic_DNA"/>
</dbReference>
<accession>A0ABW4BJ46</accession>
<dbReference type="PANTHER" id="PTHR11669:SF8">
    <property type="entry name" value="DNA POLYMERASE III SUBUNIT DELTA"/>
    <property type="match status" value="1"/>
</dbReference>